<dbReference type="PANTHER" id="PTHR32309:SF31">
    <property type="entry name" value="CAPSULAR EXOPOLYSACCHARIDE FAMILY"/>
    <property type="match status" value="1"/>
</dbReference>
<comment type="similarity">
    <text evidence="2">Belongs to the CpsC/CapA family.</text>
</comment>
<evidence type="ECO:0000256" key="1">
    <source>
        <dbReference type="ARBA" id="ARBA00004651"/>
    </source>
</evidence>
<feature type="transmembrane region" description="Helical" evidence="10">
    <location>
        <begin position="21"/>
        <end position="46"/>
    </location>
</feature>
<organism evidence="12 13">
    <name type="scientific">Marinactinospora rubrisoli</name>
    <dbReference type="NCBI Taxonomy" id="2715399"/>
    <lineage>
        <taxon>Bacteria</taxon>
        <taxon>Bacillati</taxon>
        <taxon>Actinomycetota</taxon>
        <taxon>Actinomycetes</taxon>
        <taxon>Streptosporangiales</taxon>
        <taxon>Nocardiopsidaceae</taxon>
        <taxon>Marinactinospora</taxon>
    </lineage>
</organism>
<dbReference type="RefSeq" id="WP_379868593.1">
    <property type="nucleotide sequence ID" value="NZ_JBHTBH010000001.1"/>
</dbReference>
<keyword evidence="8 10" id="KW-0472">Membrane</keyword>
<sequence>MDTAASGPELGDYAAFLRRRWWIAAVGVAFGVTLAALALLVVPATYTAKTAVQVRPTGVPELTGERSGRTNGEVNLDTEAQIVGSTQVAYAAVSLLDSAEDVTEARERVAVTVPPNSSVLEIAYSDATPELARRGSAAFAAAYLDYRKAQITDQLDGRIAALRDEREGRRAELDALAERAATSSGGAQVRAESHLSAVQGELTELNNEINPLSALRESVVPGRIITAAVAPDSPSSPVAPLWLGGGALLGLLAGLAVGYLVDRTDPYLHRSRELRRAVDVPLLLDLSGRPESMARSGPLPSADPAAQGFHALAHTLRNRLGVTGRVLLVPGVPPGRSGAVTAVNLAAALARTDSDVLLVCADPADRTAAELLDITDGPGLAEVLDGTAEHTDVERRPAAVPGLRVLPPGAPGEHTADLLQRDVMSVLLHELRGSARYVLIATAPTSARADAYAMAGDADAAIVTVELGRTRAADVRDAVQRLQRLGVEVLGTVGLPEQRPAGQPAPVATEHPAEPQRGAATALRVARDLFERLRVWWGLPPTNTAARAQAAVAAEPKDGRPDATEPPATPDTAPEEQAAPANAQAADSGTADADEAAPAASDATAPGKSAVPAQQQADAGTVTDDADLAPQR</sequence>
<gene>
    <name evidence="12" type="ORF">ACFQRF_03085</name>
</gene>
<dbReference type="InterPro" id="IPR027417">
    <property type="entry name" value="P-loop_NTPase"/>
</dbReference>
<protein>
    <submittedName>
        <fullName evidence="12">Wzz/FepE/Etk N-terminal domain-containing protein</fullName>
    </submittedName>
</protein>
<evidence type="ECO:0000313" key="13">
    <source>
        <dbReference type="Proteomes" id="UP001596540"/>
    </source>
</evidence>
<dbReference type="Proteomes" id="UP001596540">
    <property type="component" value="Unassembled WGS sequence"/>
</dbReference>
<keyword evidence="5" id="KW-0547">Nucleotide-binding</keyword>
<dbReference type="Gene3D" id="3.40.50.300">
    <property type="entry name" value="P-loop containing nucleotide triphosphate hydrolases"/>
    <property type="match status" value="1"/>
</dbReference>
<keyword evidence="3" id="KW-1003">Cell membrane</keyword>
<feature type="region of interest" description="Disordered" evidence="9">
    <location>
        <begin position="547"/>
        <end position="632"/>
    </location>
</feature>
<evidence type="ECO:0000256" key="5">
    <source>
        <dbReference type="ARBA" id="ARBA00022741"/>
    </source>
</evidence>
<dbReference type="InterPro" id="IPR005702">
    <property type="entry name" value="Wzc-like_C"/>
</dbReference>
<dbReference type="InterPro" id="IPR050445">
    <property type="entry name" value="Bact_polysacc_biosynth/exp"/>
</dbReference>
<feature type="compositionally biased region" description="Low complexity" evidence="9">
    <location>
        <begin position="570"/>
        <end position="607"/>
    </location>
</feature>
<comment type="subcellular location">
    <subcellularLocation>
        <location evidence="1">Cell membrane</location>
        <topology evidence="1">Multi-pass membrane protein</topology>
    </subcellularLocation>
</comment>
<feature type="domain" description="Polysaccharide chain length determinant N-terminal" evidence="11">
    <location>
        <begin position="15"/>
        <end position="99"/>
    </location>
</feature>
<dbReference type="PANTHER" id="PTHR32309">
    <property type="entry name" value="TYROSINE-PROTEIN KINASE"/>
    <property type="match status" value="1"/>
</dbReference>
<keyword evidence="7 10" id="KW-1133">Transmembrane helix</keyword>
<evidence type="ECO:0000256" key="2">
    <source>
        <dbReference type="ARBA" id="ARBA00006683"/>
    </source>
</evidence>
<dbReference type="Pfam" id="PF02706">
    <property type="entry name" value="Wzz"/>
    <property type="match status" value="1"/>
</dbReference>
<evidence type="ECO:0000313" key="12">
    <source>
        <dbReference type="EMBL" id="MFC7326716.1"/>
    </source>
</evidence>
<dbReference type="CDD" id="cd05387">
    <property type="entry name" value="BY-kinase"/>
    <property type="match status" value="1"/>
</dbReference>
<evidence type="ECO:0000256" key="4">
    <source>
        <dbReference type="ARBA" id="ARBA00022692"/>
    </source>
</evidence>
<keyword evidence="13" id="KW-1185">Reference proteome</keyword>
<comment type="caution">
    <text evidence="12">The sequence shown here is derived from an EMBL/GenBank/DDBJ whole genome shotgun (WGS) entry which is preliminary data.</text>
</comment>
<evidence type="ECO:0000256" key="6">
    <source>
        <dbReference type="ARBA" id="ARBA00022840"/>
    </source>
</evidence>
<proteinExistence type="inferred from homology"/>
<evidence type="ECO:0000256" key="10">
    <source>
        <dbReference type="SAM" id="Phobius"/>
    </source>
</evidence>
<accession>A0ABW2K9M7</accession>
<evidence type="ECO:0000256" key="3">
    <source>
        <dbReference type="ARBA" id="ARBA00022475"/>
    </source>
</evidence>
<keyword evidence="6" id="KW-0067">ATP-binding</keyword>
<dbReference type="InterPro" id="IPR003856">
    <property type="entry name" value="LPS_length_determ_N"/>
</dbReference>
<evidence type="ECO:0000256" key="8">
    <source>
        <dbReference type="ARBA" id="ARBA00023136"/>
    </source>
</evidence>
<evidence type="ECO:0000256" key="7">
    <source>
        <dbReference type="ARBA" id="ARBA00022989"/>
    </source>
</evidence>
<dbReference type="EMBL" id="JBHTBH010000001">
    <property type="protein sequence ID" value="MFC7326716.1"/>
    <property type="molecule type" value="Genomic_DNA"/>
</dbReference>
<dbReference type="SUPFAM" id="SSF52540">
    <property type="entry name" value="P-loop containing nucleoside triphosphate hydrolases"/>
    <property type="match status" value="1"/>
</dbReference>
<reference evidence="13" key="1">
    <citation type="journal article" date="2019" name="Int. J. Syst. Evol. Microbiol.">
        <title>The Global Catalogue of Microorganisms (GCM) 10K type strain sequencing project: providing services to taxonomists for standard genome sequencing and annotation.</title>
        <authorList>
            <consortium name="The Broad Institute Genomics Platform"/>
            <consortium name="The Broad Institute Genome Sequencing Center for Infectious Disease"/>
            <person name="Wu L."/>
            <person name="Ma J."/>
        </authorList>
    </citation>
    <scope>NUCLEOTIDE SEQUENCE [LARGE SCALE GENOMIC DNA]</scope>
    <source>
        <strain evidence="13">CGMCC 4.7382</strain>
    </source>
</reference>
<name>A0ABW2K9M7_9ACTN</name>
<feature type="region of interest" description="Disordered" evidence="9">
    <location>
        <begin position="495"/>
        <end position="520"/>
    </location>
</feature>
<evidence type="ECO:0000259" key="11">
    <source>
        <dbReference type="Pfam" id="PF02706"/>
    </source>
</evidence>
<evidence type="ECO:0000256" key="9">
    <source>
        <dbReference type="SAM" id="MobiDB-lite"/>
    </source>
</evidence>
<keyword evidence="4 10" id="KW-0812">Transmembrane</keyword>
<feature type="transmembrane region" description="Helical" evidence="10">
    <location>
        <begin position="241"/>
        <end position="261"/>
    </location>
</feature>